<sequence>MPHIWQQDQRAVGDTFCPSTSGLGEFRSQWMKTMRSNSVVLEPEAHPHHHVPARLTRCFQVAARVLGVTPPGGGILAASPSVLPAPSVPGPRPTRPPGEGSSSPQGRGSGFSGPPAAFPVLLRWGGPTPLEGTPVLVEGQPSSPAPLLPVRGRRALCSPCRRAVLCRHHGPGLVGTRSLTSSGSPHGYRRRPRAACPQTLDVRTRPSGEAGNAQVPPWIALLSELSAGHENPPPADPFTAPRAVPQLPRASLSLRISPRQWVLWGAYGRAPRCSLVRLPLHQACLSGCRTAFVSSGIEALDLEEDSCVHLVHTSFWDSRAWSVCKIPGVAQALTGPTARSELEAAHVTPPPLSRSPGASRLLTQGLPVPRFRSHPGFRGNSWKGSLSGGRGVGHERGGRGDQGSGCSVPSQERRTHRPLRTPVRLQAQTVFPQPSAQKQRRVSEANADRSQSPPGAFLLSGSSLQRGSPLQSDSIRELYRARSPGPPGEVAVVTAVPPPPPPAVRCPQLLRLHCSVLISAQ</sequence>
<proteinExistence type="predicted"/>
<protein>
    <submittedName>
        <fullName evidence="1">Uncharacterized protein</fullName>
    </submittedName>
</protein>
<gene>
    <name evidence="1" type="ORF">MRATA1EN3_LOCUS19225</name>
</gene>
<reference evidence="1" key="1">
    <citation type="submission" date="2023-05" db="EMBL/GenBank/DDBJ databases">
        <authorList>
            <consortium name="ELIXIR-Norway"/>
        </authorList>
    </citation>
    <scope>NUCLEOTIDE SEQUENCE</scope>
</reference>
<dbReference type="EMBL" id="OX596115">
    <property type="protein sequence ID" value="CAI9708012.1"/>
    <property type="molecule type" value="Genomic_DNA"/>
</dbReference>
<organism evidence="1 2">
    <name type="scientific">Rangifer tarandus platyrhynchus</name>
    <name type="common">Svalbard reindeer</name>
    <dbReference type="NCBI Taxonomy" id="3082113"/>
    <lineage>
        <taxon>Eukaryota</taxon>
        <taxon>Metazoa</taxon>
        <taxon>Chordata</taxon>
        <taxon>Craniata</taxon>
        <taxon>Vertebrata</taxon>
        <taxon>Euteleostomi</taxon>
        <taxon>Mammalia</taxon>
        <taxon>Eutheria</taxon>
        <taxon>Laurasiatheria</taxon>
        <taxon>Artiodactyla</taxon>
        <taxon>Ruminantia</taxon>
        <taxon>Pecora</taxon>
        <taxon>Cervidae</taxon>
        <taxon>Odocoileinae</taxon>
        <taxon>Rangifer</taxon>
    </lineage>
</organism>
<name>A0ACB0F5N2_RANTA</name>
<accession>A0ACB0F5N2</accession>
<dbReference type="Proteomes" id="UP001162501">
    <property type="component" value="Chromosome 31"/>
</dbReference>
<evidence type="ECO:0000313" key="1">
    <source>
        <dbReference type="EMBL" id="CAI9708012.1"/>
    </source>
</evidence>
<evidence type="ECO:0000313" key="2">
    <source>
        <dbReference type="Proteomes" id="UP001162501"/>
    </source>
</evidence>